<evidence type="ECO:0000313" key="2">
    <source>
        <dbReference type="EMBL" id="KAJ7768713.1"/>
    </source>
</evidence>
<protein>
    <submittedName>
        <fullName evidence="2">Uncharacterized protein</fullName>
    </submittedName>
</protein>
<comment type="caution">
    <text evidence="2">The sequence shown here is derived from an EMBL/GenBank/DDBJ whole genome shotgun (WGS) entry which is preliminary data.</text>
</comment>
<dbReference type="AlphaFoldDB" id="A0AAD7NNN6"/>
<proteinExistence type="predicted"/>
<reference evidence="2" key="1">
    <citation type="submission" date="2023-03" db="EMBL/GenBank/DDBJ databases">
        <title>Massive genome expansion in bonnet fungi (Mycena s.s.) driven by repeated elements and novel gene families across ecological guilds.</title>
        <authorList>
            <consortium name="Lawrence Berkeley National Laboratory"/>
            <person name="Harder C.B."/>
            <person name="Miyauchi S."/>
            <person name="Viragh M."/>
            <person name="Kuo A."/>
            <person name="Thoen E."/>
            <person name="Andreopoulos B."/>
            <person name="Lu D."/>
            <person name="Skrede I."/>
            <person name="Drula E."/>
            <person name="Henrissat B."/>
            <person name="Morin E."/>
            <person name="Kohler A."/>
            <person name="Barry K."/>
            <person name="LaButti K."/>
            <person name="Morin E."/>
            <person name="Salamov A."/>
            <person name="Lipzen A."/>
            <person name="Mereny Z."/>
            <person name="Hegedus B."/>
            <person name="Baldrian P."/>
            <person name="Stursova M."/>
            <person name="Weitz H."/>
            <person name="Taylor A."/>
            <person name="Grigoriev I.V."/>
            <person name="Nagy L.G."/>
            <person name="Martin F."/>
            <person name="Kauserud H."/>
        </authorList>
    </citation>
    <scope>NUCLEOTIDE SEQUENCE</scope>
    <source>
        <strain evidence="2">CBHHK188m</strain>
    </source>
</reference>
<evidence type="ECO:0000256" key="1">
    <source>
        <dbReference type="SAM" id="MobiDB-lite"/>
    </source>
</evidence>
<evidence type="ECO:0000313" key="3">
    <source>
        <dbReference type="Proteomes" id="UP001215280"/>
    </source>
</evidence>
<gene>
    <name evidence="2" type="ORF">DFH07DRAFT_1008061</name>
</gene>
<name>A0AAD7NNN6_9AGAR</name>
<keyword evidence="3" id="KW-1185">Reference proteome</keyword>
<organism evidence="2 3">
    <name type="scientific">Mycena maculata</name>
    <dbReference type="NCBI Taxonomy" id="230809"/>
    <lineage>
        <taxon>Eukaryota</taxon>
        <taxon>Fungi</taxon>
        <taxon>Dikarya</taxon>
        <taxon>Basidiomycota</taxon>
        <taxon>Agaricomycotina</taxon>
        <taxon>Agaricomycetes</taxon>
        <taxon>Agaricomycetidae</taxon>
        <taxon>Agaricales</taxon>
        <taxon>Marasmiineae</taxon>
        <taxon>Mycenaceae</taxon>
        <taxon>Mycena</taxon>
    </lineage>
</organism>
<feature type="region of interest" description="Disordered" evidence="1">
    <location>
        <begin position="1"/>
        <end position="27"/>
    </location>
</feature>
<sequence>MGGGFAREDPCGLSGGPHHSGENPRDHNIRPIQAVIDGAQRSAPKPQGRNQECYMYRGPGKLHQRIVRKSGFLRAKIRDFLVRKVAFLDSKLADPVLQSGFLRPDFEKPDKKRLIQGAQGPNLTDHTTGKGQGTTKCQHIVYYAVENGPNEWLFEAEIRDFCGQSFGGASRGLCIDETLPGYTGEKFQNKK</sequence>
<feature type="compositionally biased region" description="Basic and acidic residues" evidence="1">
    <location>
        <begin position="1"/>
        <end position="10"/>
    </location>
</feature>
<accession>A0AAD7NNN6</accession>
<dbReference type="Proteomes" id="UP001215280">
    <property type="component" value="Unassembled WGS sequence"/>
</dbReference>
<dbReference type="EMBL" id="JARJLG010000027">
    <property type="protein sequence ID" value="KAJ7768713.1"/>
    <property type="molecule type" value="Genomic_DNA"/>
</dbReference>